<proteinExistence type="predicted"/>
<keyword evidence="2" id="KW-1185">Reference proteome</keyword>
<accession>A0ABR5DC59</accession>
<organism evidence="1 2">
    <name type="scientific">Agrobacterium arsenijevicii</name>
    <dbReference type="NCBI Taxonomy" id="1585697"/>
    <lineage>
        <taxon>Bacteria</taxon>
        <taxon>Pseudomonadati</taxon>
        <taxon>Pseudomonadota</taxon>
        <taxon>Alphaproteobacteria</taxon>
        <taxon>Hyphomicrobiales</taxon>
        <taxon>Rhizobiaceae</taxon>
        <taxon>Rhizobium/Agrobacterium group</taxon>
        <taxon>Agrobacterium</taxon>
    </lineage>
</organism>
<sequence length="92" mass="10702">MKAKLRTIATSTSKSATKKIPDLSMRLLMSGYVRVEYVQFEAIERIERYPVKLPDRFRQFIFLKPPRLSKIYASAYCLGRKWPIASAILSFI</sequence>
<name>A0ABR5DC59_9HYPH</name>
<dbReference type="Proteomes" id="UP000032564">
    <property type="component" value="Unassembled WGS sequence"/>
</dbReference>
<evidence type="ECO:0000313" key="2">
    <source>
        <dbReference type="Proteomes" id="UP000032564"/>
    </source>
</evidence>
<gene>
    <name evidence="1" type="ORF">RP75_06180</name>
</gene>
<reference evidence="1 2" key="1">
    <citation type="submission" date="2014-12" db="EMBL/GenBank/DDBJ databases">
        <authorList>
            <person name="Kuzmanovic N."/>
            <person name="Pulawska J."/>
            <person name="Obradovic A."/>
        </authorList>
    </citation>
    <scope>NUCLEOTIDE SEQUENCE [LARGE SCALE GENOMIC DNA]</scope>
    <source>
        <strain evidence="1 2">KFB 330</strain>
    </source>
</reference>
<evidence type="ECO:0000313" key="1">
    <source>
        <dbReference type="EMBL" id="KJF74667.1"/>
    </source>
</evidence>
<protein>
    <submittedName>
        <fullName evidence="1">Uncharacterized protein</fullName>
    </submittedName>
</protein>
<comment type="caution">
    <text evidence="1">The sequence shown here is derived from an EMBL/GenBank/DDBJ whole genome shotgun (WGS) entry which is preliminary data.</text>
</comment>
<dbReference type="EMBL" id="JWIT01000003">
    <property type="protein sequence ID" value="KJF74667.1"/>
    <property type="molecule type" value="Genomic_DNA"/>
</dbReference>